<evidence type="ECO:0000313" key="2">
    <source>
        <dbReference type="Proteomes" id="UP001234297"/>
    </source>
</evidence>
<keyword evidence="2" id="KW-1185">Reference proteome</keyword>
<proteinExistence type="predicted"/>
<evidence type="ECO:0000313" key="1">
    <source>
        <dbReference type="EMBL" id="KAJ8648998.1"/>
    </source>
</evidence>
<dbReference type="EMBL" id="CM056809">
    <property type="protein sequence ID" value="KAJ8648998.1"/>
    <property type="molecule type" value="Genomic_DNA"/>
</dbReference>
<reference evidence="1 2" key="1">
    <citation type="journal article" date="2022" name="Hortic Res">
        <title>A haplotype resolved chromosomal level avocado genome allows analysis of novel avocado genes.</title>
        <authorList>
            <person name="Nath O."/>
            <person name="Fletcher S.J."/>
            <person name="Hayward A."/>
            <person name="Shaw L.M."/>
            <person name="Masouleh A.K."/>
            <person name="Furtado A."/>
            <person name="Henry R.J."/>
            <person name="Mitter N."/>
        </authorList>
    </citation>
    <scope>NUCLEOTIDE SEQUENCE [LARGE SCALE GENOMIC DNA]</scope>
    <source>
        <strain evidence="2">cv. Hass</strain>
    </source>
</reference>
<comment type="caution">
    <text evidence="1">The sequence shown here is derived from an EMBL/GenBank/DDBJ whole genome shotgun (WGS) entry which is preliminary data.</text>
</comment>
<gene>
    <name evidence="1" type="ORF">MRB53_002021</name>
</gene>
<organism evidence="1 2">
    <name type="scientific">Persea americana</name>
    <name type="common">Avocado</name>
    <dbReference type="NCBI Taxonomy" id="3435"/>
    <lineage>
        <taxon>Eukaryota</taxon>
        <taxon>Viridiplantae</taxon>
        <taxon>Streptophyta</taxon>
        <taxon>Embryophyta</taxon>
        <taxon>Tracheophyta</taxon>
        <taxon>Spermatophyta</taxon>
        <taxon>Magnoliopsida</taxon>
        <taxon>Magnoliidae</taxon>
        <taxon>Laurales</taxon>
        <taxon>Lauraceae</taxon>
        <taxon>Persea</taxon>
    </lineage>
</organism>
<protein>
    <submittedName>
        <fullName evidence="1">Uncharacterized protein</fullName>
    </submittedName>
</protein>
<accession>A0ACC2MTN5</accession>
<name>A0ACC2MTN5_PERAE</name>
<dbReference type="Proteomes" id="UP001234297">
    <property type="component" value="Chromosome 1"/>
</dbReference>
<sequence length="97" mass="10678">MGEEGELEAVPYINLARLMKQFADLKLVGVHNTRFDVAMSDAMGGRQCTITSTSKDVTERPPARRSQPLSPSTNGLEQGRLSMVLQEKGSGKSCRFY</sequence>